<dbReference type="Proteomes" id="UP000199060">
    <property type="component" value="Unassembled WGS sequence"/>
</dbReference>
<reference evidence="2" key="1">
    <citation type="submission" date="2016-10" db="EMBL/GenBank/DDBJ databases">
        <authorList>
            <person name="Varghese N."/>
            <person name="Submissions S."/>
        </authorList>
    </citation>
    <scope>NUCLEOTIDE SEQUENCE [LARGE SCALE GENOMIC DNA]</scope>
    <source>
        <strain evidence="2">DSM 23095</strain>
    </source>
</reference>
<evidence type="ECO:0000313" key="2">
    <source>
        <dbReference type="Proteomes" id="UP000199060"/>
    </source>
</evidence>
<sequence length="158" mass="18723">MNFPSLAQIKKELGLLSEKELIEVIADLAKFNRENKAYLFFKLQEKDNPNLYLEMVQEELEMEFQKSNTNHAYYAKKSAQAIRRKLNKLLKLSKKKEDQVEAIIFFCERLKEYGFLNFRNLVIDNLYQIQVGKAKKLLSGLHEDLQYDLSLRLEDLEK</sequence>
<proteinExistence type="predicted"/>
<gene>
    <name evidence="1" type="ORF">SAMN04488104_100697</name>
</gene>
<evidence type="ECO:0000313" key="1">
    <source>
        <dbReference type="EMBL" id="SDC80799.1"/>
    </source>
</evidence>
<keyword evidence="2" id="KW-1185">Reference proteome</keyword>
<organism evidence="1 2">
    <name type="scientific">Algoriphagus faecimaris</name>
    <dbReference type="NCBI Taxonomy" id="686796"/>
    <lineage>
        <taxon>Bacteria</taxon>
        <taxon>Pseudomonadati</taxon>
        <taxon>Bacteroidota</taxon>
        <taxon>Cytophagia</taxon>
        <taxon>Cytophagales</taxon>
        <taxon>Cyclobacteriaceae</taxon>
        <taxon>Algoriphagus</taxon>
    </lineage>
</organism>
<name>A0A1G6PL77_9BACT</name>
<dbReference type="AlphaFoldDB" id="A0A1G6PL77"/>
<dbReference type="OrthoDB" id="978748at2"/>
<dbReference type="STRING" id="686796.SAMN04488104_100697"/>
<dbReference type="EMBL" id="FNAC01000006">
    <property type="protein sequence ID" value="SDC80799.1"/>
    <property type="molecule type" value="Genomic_DNA"/>
</dbReference>
<accession>A0A1G6PL77</accession>
<protein>
    <submittedName>
        <fullName evidence="1">Uncharacterized protein</fullName>
    </submittedName>
</protein>